<dbReference type="Pfam" id="PF13715">
    <property type="entry name" value="CarbopepD_reg_2"/>
    <property type="match status" value="1"/>
</dbReference>
<dbReference type="Gene3D" id="2.60.40.1120">
    <property type="entry name" value="Carboxypeptidase-like, regulatory domain"/>
    <property type="match status" value="1"/>
</dbReference>
<accession>A0ABW5Z921</accession>
<reference evidence="2" key="1">
    <citation type="journal article" date="2019" name="Int. J. Syst. Evol. Microbiol.">
        <title>The Global Catalogue of Microorganisms (GCM) 10K type strain sequencing project: providing services to taxonomists for standard genome sequencing and annotation.</title>
        <authorList>
            <consortium name="The Broad Institute Genomics Platform"/>
            <consortium name="The Broad Institute Genome Sequencing Center for Infectious Disease"/>
            <person name="Wu L."/>
            <person name="Ma J."/>
        </authorList>
    </citation>
    <scope>NUCLEOTIDE SEQUENCE [LARGE SCALE GENOMIC DNA]</scope>
    <source>
        <strain evidence="2">KCTC 52644</strain>
    </source>
</reference>
<dbReference type="Proteomes" id="UP001597549">
    <property type="component" value="Unassembled WGS sequence"/>
</dbReference>
<protein>
    <submittedName>
        <fullName evidence="1">Carboxypeptidase-like regulatory domain-containing protein</fullName>
    </submittedName>
</protein>
<evidence type="ECO:0000313" key="2">
    <source>
        <dbReference type="Proteomes" id="UP001597549"/>
    </source>
</evidence>
<name>A0ABW5Z921_9FLAO</name>
<dbReference type="InterPro" id="IPR008969">
    <property type="entry name" value="CarboxyPept-like_regulatory"/>
</dbReference>
<comment type="caution">
    <text evidence="1">The sequence shown here is derived from an EMBL/GenBank/DDBJ whole genome shotgun (WGS) entry which is preliminary data.</text>
</comment>
<organism evidence="1 2">
    <name type="scientific">Flavobacterium ardleyense</name>
    <dbReference type="NCBI Taxonomy" id="2038737"/>
    <lineage>
        <taxon>Bacteria</taxon>
        <taxon>Pseudomonadati</taxon>
        <taxon>Bacteroidota</taxon>
        <taxon>Flavobacteriia</taxon>
        <taxon>Flavobacteriales</taxon>
        <taxon>Flavobacteriaceae</taxon>
        <taxon>Flavobacterium</taxon>
    </lineage>
</organism>
<keyword evidence="2" id="KW-1185">Reference proteome</keyword>
<sequence length="288" mass="33024">MKLFRSFGTALQDYTYFMYKYIFLYFVSFSLSAQIKGVVKDSISGEPISYVNIWVENETIGTTSEVNGGFSLDVKKDKTIIFSVLGYEKKKLKGTDVGIVQLNPIAYELDEVIVLDKKQSKQVEIGNIKNAIFESFDNGPKVEAKYFPYQDSYTKTKYIKEVTIFTDSRIDNATIKLHFYSVDENGAPGPELLAKDLIVNLNKGVIKHRFSVADYDLVFPKNGLFVAYEKLLIESNKTGNKYQPYVLYNFVERDYFYTYAYGKWTKLNGDEEGKLLIYEPSINLILSN</sequence>
<dbReference type="EMBL" id="JBHUOL010000012">
    <property type="protein sequence ID" value="MFD2908583.1"/>
    <property type="molecule type" value="Genomic_DNA"/>
</dbReference>
<evidence type="ECO:0000313" key="1">
    <source>
        <dbReference type="EMBL" id="MFD2908583.1"/>
    </source>
</evidence>
<dbReference type="SUPFAM" id="SSF49464">
    <property type="entry name" value="Carboxypeptidase regulatory domain-like"/>
    <property type="match status" value="1"/>
</dbReference>
<proteinExistence type="predicted"/>
<gene>
    <name evidence="1" type="ORF">ACFSX9_07520</name>
</gene>
<dbReference type="RefSeq" id="WP_379806246.1">
    <property type="nucleotide sequence ID" value="NZ_JBHUOL010000012.1"/>
</dbReference>